<comment type="similarity">
    <text evidence="2 7">Belongs to the methyltransferase superfamily. L-isoaspartyl/D-aspartyl protein methyltransferase family.</text>
</comment>
<dbReference type="InterPro" id="IPR029063">
    <property type="entry name" value="SAM-dependent_MTases_sf"/>
</dbReference>
<comment type="subcellular location">
    <subcellularLocation>
        <location evidence="1 7">Cytoplasm</location>
    </subcellularLocation>
</comment>
<protein>
    <recommendedName>
        <fullName evidence="7">Protein-L-isoaspartate O-methyltransferase</fullName>
        <ecNumber evidence="7">2.1.1.77</ecNumber>
    </recommendedName>
    <alternativeName>
        <fullName evidence="7">L-isoaspartyl protein carboxyl methyltransferase</fullName>
    </alternativeName>
    <alternativeName>
        <fullName evidence="7">Protein L-isoaspartyl methyltransferase</fullName>
    </alternativeName>
    <alternativeName>
        <fullName evidence="7">Protein-beta-aspartate methyltransferase</fullName>
        <shortName evidence="7">PIMT</shortName>
    </alternativeName>
</protein>
<dbReference type="HAMAP" id="MF_00090">
    <property type="entry name" value="PIMT"/>
    <property type="match status" value="1"/>
</dbReference>
<dbReference type="NCBIfam" id="TIGR00080">
    <property type="entry name" value="pimt"/>
    <property type="match status" value="1"/>
</dbReference>
<dbReference type="NCBIfam" id="NF001453">
    <property type="entry name" value="PRK00312.1"/>
    <property type="match status" value="1"/>
</dbReference>
<keyword evidence="9" id="KW-1185">Reference proteome</keyword>
<comment type="function">
    <text evidence="7">Catalyzes the methyl esterification of L-isoaspartyl residues in peptides and proteins that result from spontaneous decomposition of normal L-aspartyl and L-asparaginyl residues. It plays a role in the repair and/or degradation of damaged proteins.</text>
</comment>
<evidence type="ECO:0000256" key="1">
    <source>
        <dbReference type="ARBA" id="ARBA00004496"/>
    </source>
</evidence>
<evidence type="ECO:0000256" key="6">
    <source>
        <dbReference type="ARBA" id="ARBA00022691"/>
    </source>
</evidence>
<evidence type="ECO:0000256" key="2">
    <source>
        <dbReference type="ARBA" id="ARBA00005369"/>
    </source>
</evidence>
<dbReference type="InterPro" id="IPR000682">
    <property type="entry name" value="PCMT"/>
</dbReference>
<dbReference type="PANTHER" id="PTHR11579:SF0">
    <property type="entry name" value="PROTEIN-L-ISOASPARTATE(D-ASPARTATE) O-METHYLTRANSFERASE"/>
    <property type="match status" value="1"/>
</dbReference>
<keyword evidence="6 7" id="KW-0949">S-adenosyl-L-methionine</keyword>
<dbReference type="EMBL" id="JANIBJ010000022">
    <property type="protein sequence ID" value="MCQ8104957.1"/>
    <property type="molecule type" value="Genomic_DNA"/>
</dbReference>
<keyword evidence="3 7" id="KW-0963">Cytoplasm</keyword>
<keyword evidence="4 7" id="KW-0489">Methyltransferase</keyword>
<evidence type="ECO:0000313" key="9">
    <source>
        <dbReference type="Proteomes" id="UP001524499"/>
    </source>
</evidence>
<evidence type="ECO:0000256" key="4">
    <source>
        <dbReference type="ARBA" id="ARBA00022603"/>
    </source>
</evidence>
<dbReference type="SUPFAM" id="SSF53335">
    <property type="entry name" value="S-adenosyl-L-methionine-dependent methyltransferases"/>
    <property type="match status" value="1"/>
</dbReference>
<dbReference type="Proteomes" id="UP001524499">
    <property type="component" value="Unassembled WGS sequence"/>
</dbReference>
<comment type="caution">
    <text evidence="8">The sequence shown here is derived from an EMBL/GenBank/DDBJ whole genome shotgun (WGS) entry which is preliminary data.</text>
</comment>
<dbReference type="EC" id="2.1.1.77" evidence="7"/>
<dbReference type="PROSITE" id="PS01279">
    <property type="entry name" value="PCMT"/>
    <property type="match status" value="1"/>
</dbReference>
<dbReference type="GO" id="GO:0032259">
    <property type="term" value="P:methylation"/>
    <property type="evidence" value="ECO:0007669"/>
    <property type="project" value="UniProtKB-KW"/>
</dbReference>
<proteinExistence type="inferred from homology"/>
<dbReference type="CDD" id="cd02440">
    <property type="entry name" value="AdoMet_MTases"/>
    <property type="match status" value="1"/>
</dbReference>
<feature type="active site" evidence="7">
    <location>
        <position position="69"/>
    </location>
</feature>
<dbReference type="RefSeq" id="WP_256602801.1">
    <property type="nucleotide sequence ID" value="NZ_JANIBJ010000022.1"/>
</dbReference>
<name>A0ABT1TIT4_9GAMM</name>
<dbReference type="Pfam" id="PF01135">
    <property type="entry name" value="PCMT"/>
    <property type="match status" value="1"/>
</dbReference>
<evidence type="ECO:0000256" key="5">
    <source>
        <dbReference type="ARBA" id="ARBA00022679"/>
    </source>
</evidence>
<organism evidence="8 9">
    <name type="scientific">Methylomonas subterranea</name>
    <dbReference type="NCBI Taxonomy" id="2952225"/>
    <lineage>
        <taxon>Bacteria</taxon>
        <taxon>Pseudomonadati</taxon>
        <taxon>Pseudomonadota</taxon>
        <taxon>Gammaproteobacteria</taxon>
        <taxon>Methylococcales</taxon>
        <taxon>Methylococcaceae</taxon>
        <taxon>Methylomonas</taxon>
    </lineage>
</organism>
<accession>A0ABT1TIT4</accession>
<evidence type="ECO:0000256" key="7">
    <source>
        <dbReference type="HAMAP-Rule" id="MF_00090"/>
    </source>
</evidence>
<keyword evidence="5 7" id="KW-0808">Transferase</keyword>
<evidence type="ECO:0000313" key="8">
    <source>
        <dbReference type="EMBL" id="MCQ8104957.1"/>
    </source>
</evidence>
<dbReference type="Gene3D" id="3.40.50.150">
    <property type="entry name" value="Vaccinia Virus protein VP39"/>
    <property type="match status" value="1"/>
</dbReference>
<dbReference type="PANTHER" id="PTHR11579">
    <property type="entry name" value="PROTEIN-L-ISOASPARTATE O-METHYLTRANSFERASE"/>
    <property type="match status" value="1"/>
</dbReference>
<gene>
    <name evidence="7" type="primary">pcm</name>
    <name evidence="8" type="ORF">NP590_12650</name>
</gene>
<sequence>MKQRLQGTGMTSRRTRERMVARLRAQGIVNGKVLAAMAETPRHVFVDEALESRAYEDTALPIGHNQTISQPYIVARMTELLLEKGPRSKVLEIGTGCGYQTAILAKLVDQLYSVERIAPLMKKARDLLWELDIKTVGFKHSDGGWGWPEHAPFDGILAAAAPAEIPDALLEQLAVGGVMVIPVGREGRQDLHRITRTENGFEDEILEPVIFVPFLSGVSQ</sequence>
<comment type="catalytic activity">
    <reaction evidence="7">
        <text>[protein]-L-isoaspartate + S-adenosyl-L-methionine = [protein]-L-isoaspartate alpha-methyl ester + S-adenosyl-L-homocysteine</text>
        <dbReference type="Rhea" id="RHEA:12705"/>
        <dbReference type="Rhea" id="RHEA-COMP:12143"/>
        <dbReference type="Rhea" id="RHEA-COMP:12144"/>
        <dbReference type="ChEBI" id="CHEBI:57856"/>
        <dbReference type="ChEBI" id="CHEBI:59789"/>
        <dbReference type="ChEBI" id="CHEBI:90596"/>
        <dbReference type="ChEBI" id="CHEBI:90598"/>
        <dbReference type="EC" id="2.1.1.77"/>
    </reaction>
</comment>
<evidence type="ECO:0000256" key="3">
    <source>
        <dbReference type="ARBA" id="ARBA00022490"/>
    </source>
</evidence>
<reference evidence="8 9" key="1">
    <citation type="submission" date="2022-07" db="EMBL/GenBank/DDBJ databases">
        <title>Methylomonas rivi sp. nov., Methylomonas rosea sp. nov., Methylomonas aureus sp. nov. and Methylomonas subterranea sp. nov., four novel methanotrophs isolated from a freshwater creek and the deep terrestrial subsurface.</title>
        <authorList>
            <person name="Abin C."/>
            <person name="Sankaranarayanan K."/>
            <person name="Garner C."/>
            <person name="Sindelar R."/>
            <person name="Kotary K."/>
            <person name="Garner R."/>
            <person name="Barclay S."/>
            <person name="Lawson P."/>
            <person name="Krumholz L."/>
        </authorList>
    </citation>
    <scope>NUCLEOTIDE SEQUENCE [LARGE SCALE GENOMIC DNA]</scope>
    <source>
        <strain evidence="8 9">SURF-2</strain>
    </source>
</reference>
<dbReference type="GO" id="GO:0004719">
    <property type="term" value="F:protein-L-isoaspartate (D-aspartate) O-methyltransferase activity"/>
    <property type="evidence" value="ECO:0007669"/>
    <property type="project" value="UniProtKB-EC"/>
</dbReference>